<sequence length="119" mass="13609">MELEGSYCGDEIEFGMMCFCGEIAPFCKSTSKRNPGRRFFGCSNYMKGVCAIFPRKGEVWSLYKNWNAAITRADLKKCEYDMVELLEEDDSEFKVLVLEPVTGYKSVFKAQMTIQGHNI</sequence>
<keyword evidence="2" id="KW-1185">Reference proteome</keyword>
<evidence type="ECO:0000313" key="1">
    <source>
        <dbReference type="EMBL" id="KAH7854578.1"/>
    </source>
</evidence>
<reference evidence="1 2" key="1">
    <citation type="journal article" date="2021" name="Hortic Res">
        <title>High-quality reference genome and annotation aids understanding of berry development for evergreen blueberry (Vaccinium darrowii).</title>
        <authorList>
            <person name="Yu J."/>
            <person name="Hulse-Kemp A.M."/>
            <person name="Babiker E."/>
            <person name="Staton M."/>
        </authorList>
    </citation>
    <scope>NUCLEOTIDE SEQUENCE [LARGE SCALE GENOMIC DNA]</scope>
    <source>
        <strain evidence="2">cv. NJ 8807/NJ 8810</strain>
        <tissue evidence="1">Young leaf</tissue>
    </source>
</reference>
<evidence type="ECO:0000313" key="2">
    <source>
        <dbReference type="Proteomes" id="UP000828048"/>
    </source>
</evidence>
<accession>A0ACB7YN14</accession>
<dbReference type="Proteomes" id="UP000828048">
    <property type="component" value="Chromosome 11"/>
</dbReference>
<gene>
    <name evidence="1" type="ORF">Vadar_015537</name>
</gene>
<comment type="caution">
    <text evidence="1">The sequence shown here is derived from an EMBL/GenBank/DDBJ whole genome shotgun (WGS) entry which is preliminary data.</text>
</comment>
<organism evidence="1 2">
    <name type="scientific">Vaccinium darrowii</name>
    <dbReference type="NCBI Taxonomy" id="229202"/>
    <lineage>
        <taxon>Eukaryota</taxon>
        <taxon>Viridiplantae</taxon>
        <taxon>Streptophyta</taxon>
        <taxon>Embryophyta</taxon>
        <taxon>Tracheophyta</taxon>
        <taxon>Spermatophyta</taxon>
        <taxon>Magnoliopsida</taxon>
        <taxon>eudicotyledons</taxon>
        <taxon>Gunneridae</taxon>
        <taxon>Pentapetalae</taxon>
        <taxon>asterids</taxon>
        <taxon>Ericales</taxon>
        <taxon>Ericaceae</taxon>
        <taxon>Vaccinioideae</taxon>
        <taxon>Vaccinieae</taxon>
        <taxon>Vaccinium</taxon>
    </lineage>
</organism>
<protein>
    <submittedName>
        <fullName evidence="1">Uncharacterized protein</fullName>
    </submittedName>
</protein>
<name>A0ACB7YN14_9ERIC</name>
<proteinExistence type="predicted"/>
<dbReference type="EMBL" id="CM037161">
    <property type="protein sequence ID" value="KAH7854578.1"/>
    <property type="molecule type" value="Genomic_DNA"/>
</dbReference>